<evidence type="ECO:0000256" key="7">
    <source>
        <dbReference type="ARBA" id="ARBA00022833"/>
    </source>
</evidence>
<dbReference type="GO" id="GO:0004089">
    <property type="term" value="F:carbonate dehydratase activity"/>
    <property type="evidence" value="ECO:0007669"/>
    <property type="project" value="UniProtKB-UniRule"/>
</dbReference>
<evidence type="ECO:0000313" key="12">
    <source>
        <dbReference type="EMBL" id="SDC15049.1"/>
    </source>
</evidence>
<evidence type="ECO:0000256" key="5">
    <source>
        <dbReference type="ARBA" id="ARBA00014628"/>
    </source>
</evidence>
<dbReference type="PANTHER" id="PTHR18952">
    <property type="entry name" value="CARBONIC ANHYDRASE"/>
    <property type="match status" value="1"/>
</dbReference>
<accession>A0A1G6J8R6</accession>
<comment type="cofactor">
    <cofactor evidence="1 10">
        <name>Zn(2+)</name>
        <dbReference type="ChEBI" id="CHEBI:29105"/>
    </cofactor>
</comment>
<dbReference type="SMART" id="SM01057">
    <property type="entry name" value="Carb_anhydrase"/>
    <property type="match status" value="1"/>
</dbReference>
<organism evidence="12 13">
    <name type="scientific">Acinetobacter boissieri</name>
    <dbReference type="NCBI Taxonomy" id="1219383"/>
    <lineage>
        <taxon>Bacteria</taxon>
        <taxon>Pseudomonadati</taxon>
        <taxon>Pseudomonadota</taxon>
        <taxon>Gammaproteobacteria</taxon>
        <taxon>Moraxellales</taxon>
        <taxon>Moraxellaceae</taxon>
        <taxon>Acinetobacter</taxon>
    </lineage>
</organism>
<proteinExistence type="inferred from homology"/>
<dbReference type="InterPro" id="IPR018338">
    <property type="entry name" value="Carbonic_anhydrase_a-class_CS"/>
</dbReference>
<dbReference type="Gene3D" id="3.10.200.10">
    <property type="entry name" value="Alpha carbonic anhydrase"/>
    <property type="match status" value="1"/>
</dbReference>
<evidence type="ECO:0000256" key="2">
    <source>
        <dbReference type="ARBA" id="ARBA00002904"/>
    </source>
</evidence>
<dbReference type="EC" id="4.2.1.1" evidence="4 10"/>
<evidence type="ECO:0000256" key="3">
    <source>
        <dbReference type="ARBA" id="ARBA00010718"/>
    </source>
</evidence>
<evidence type="ECO:0000313" key="13">
    <source>
        <dbReference type="Proteomes" id="UP000242501"/>
    </source>
</evidence>
<evidence type="ECO:0000256" key="1">
    <source>
        <dbReference type="ARBA" id="ARBA00001947"/>
    </source>
</evidence>
<sequence>MRLFLFSCFFFTLNTAVLASETTHWGYDEDVSPEHWGSLSEQFKTCETGKNQTPINIAQTYKSTTKHKLDIQYKASPNDIIFNGHTVQINTKNDDHHDYIEIDHEKFFLKQFHFHTPSENEIYGKQYPLEMHFVHVNNKGELAVLAVMFNIGQENSELNTLWKNVPEKENEDKIFSQNINIEKFIPKNHGYYRFSGSLTTPPCSEGLIWIILKQPLTLSNQQLDIFKTRLSHHHNQRPIQPLNGRIVIEQ</sequence>
<protein>
    <recommendedName>
        <fullName evidence="5 10">Carbonic anhydrase</fullName>
        <ecNumber evidence="4 10">4.2.1.1</ecNumber>
    </recommendedName>
</protein>
<dbReference type="InterPro" id="IPR036398">
    <property type="entry name" value="CA_dom_sf"/>
</dbReference>
<dbReference type="InterPro" id="IPR001148">
    <property type="entry name" value="CA_dom"/>
</dbReference>
<evidence type="ECO:0000256" key="8">
    <source>
        <dbReference type="ARBA" id="ARBA00023239"/>
    </source>
</evidence>
<feature type="domain" description="Alpha-carbonic anhydrase" evidence="11">
    <location>
        <begin position="23"/>
        <end position="250"/>
    </location>
</feature>
<keyword evidence="13" id="KW-1185">Reference proteome</keyword>
<feature type="signal peptide" evidence="10">
    <location>
        <begin position="1"/>
        <end position="19"/>
    </location>
</feature>
<dbReference type="PROSITE" id="PS51144">
    <property type="entry name" value="ALPHA_CA_2"/>
    <property type="match status" value="1"/>
</dbReference>
<name>A0A1G6J8R6_9GAMM</name>
<comment type="function">
    <text evidence="2 10">Reversible hydration of carbon dioxide.</text>
</comment>
<dbReference type="AlphaFoldDB" id="A0A1G6J8R6"/>
<dbReference type="SUPFAM" id="SSF51069">
    <property type="entry name" value="Carbonic anhydrase"/>
    <property type="match status" value="1"/>
</dbReference>
<dbReference type="STRING" id="1219383.SAMN05421733_11064"/>
<comment type="catalytic activity">
    <reaction evidence="9 10">
        <text>hydrogencarbonate + H(+) = CO2 + H2O</text>
        <dbReference type="Rhea" id="RHEA:10748"/>
        <dbReference type="ChEBI" id="CHEBI:15377"/>
        <dbReference type="ChEBI" id="CHEBI:15378"/>
        <dbReference type="ChEBI" id="CHEBI:16526"/>
        <dbReference type="ChEBI" id="CHEBI:17544"/>
        <dbReference type="EC" id="4.2.1.1"/>
    </reaction>
</comment>
<gene>
    <name evidence="12" type="ORF">SAMN05421733_11064</name>
</gene>
<evidence type="ECO:0000259" key="11">
    <source>
        <dbReference type="PROSITE" id="PS51144"/>
    </source>
</evidence>
<comment type="similarity">
    <text evidence="3 10">Belongs to the alpha-carbonic anhydrase family.</text>
</comment>
<dbReference type="OrthoDB" id="5327615at2"/>
<evidence type="ECO:0000256" key="10">
    <source>
        <dbReference type="RuleBase" id="RU367011"/>
    </source>
</evidence>
<feature type="chain" id="PRO_5025074163" description="Carbonic anhydrase" evidence="10">
    <location>
        <begin position="20"/>
        <end position="250"/>
    </location>
</feature>
<dbReference type="EMBL" id="FMYL01000010">
    <property type="protein sequence ID" value="SDC15049.1"/>
    <property type="molecule type" value="Genomic_DNA"/>
</dbReference>
<keyword evidence="7 10" id="KW-0862">Zinc</keyword>
<reference evidence="13" key="1">
    <citation type="submission" date="2016-09" db="EMBL/GenBank/DDBJ databases">
        <authorList>
            <person name="Varghese N."/>
            <person name="Submissions S."/>
        </authorList>
    </citation>
    <scope>NUCLEOTIDE SEQUENCE [LARGE SCALE GENOMIC DNA]</scope>
    <source>
        <strain evidence="13">ANC 4422</strain>
    </source>
</reference>
<keyword evidence="10" id="KW-0732">Signal</keyword>
<dbReference type="Pfam" id="PF00194">
    <property type="entry name" value="Carb_anhydrase"/>
    <property type="match status" value="1"/>
</dbReference>
<keyword evidence="6 10" id="KW-0479">Metal-binding</keyword>
<dbReference type="PROSITE" id="PS00162">
    <property type="entry name" value="ALPHA_CA_1"/>
    <property type="match status" value="1"/>
</dbReference>
<dbReference type="RefSeq" id="WP_092749446.1">
    <property type="nucleotide sequence ID" value="NZ_FMYL01000010.1"/>
</dbReference>
<keyword evidence="8 10" id="KW-0456">Lyase</keyword>
<evidence type="ECO:0000256" key="4">
    <source>
        <dbReference type="ARBA" id="ARBA00012925"/>
    </source>
</evidence>
<dbReference type="CDD" id="cd03124">
    <property type="entry name" value="alpha_CA_prokaryotic_like"/>
    <property type="match status" value="1"/>
</dbReference>
<dbReference type="InterPro" id="IPR023561">
    <property type="entry name" value="Carbonic_anhydrase_a-class"/>
</dbReference>
<dbReference type="Proteomes" id="UP000242501">
    <property type="component" value="Unassembled WGS sequence"/>
</dbReference>
<dbReference type="PANTHER" id="PTHR18952:SF265">
    <property type="entry name" value="CARBONIC ANHYDRASE"/>
    <property type="match status" value="1"/>
</dbReference>
<evidence type="ECO:0000256" key="6">
    <source>
        <dbReference type="ARBA" id="ARBA00022723"/>
    </source>
</evidence>
<dbReference type="InterPro" id="IPR041891">
    <property type="entry name" value="Alpha_CA_prokaryot-like"/>
</dbReference>
<evidence type="ECO:0000256" key="9">
    <source>
        <dbReference type="ARBA" id="ARBA00048348"/>
    </source>
</evidence>
<dbReference type="GO" id="GO:0008270">
    <property type="term" value="F:zinc ion binding"/>
    <property type="evidence" value="ECO:0007669"/>
    <property type="project" value="UniProtKB-UniRule"/>
</dbReference>